<comment type="similarity">
    <text evidence="7">Belongs to the binding-protein-dependent transport system permease family.</text>
</comment>
<sequence>MTTTLAPPRAAARASGAASALRRPGAGVLGAALVLVAWQAAALSGAVGSGLPTATATGAELARLTVLPGFWLDIAATVGIAMAGLAASTVIGVALGILIGSFEPFRAATLALFEFLKPIPPIVVLPLMVLVFGPTAEMAILLVVLGCALTITIQSTAGVHDTDPVALATARSYGLGRIETLLRITLPSALPFIGMAVRVSAPASLIIAVVAGLLGGAPGIGLSLYQAQAAGNYTTLYALVIVLGVLGLALQSASERIERRLLHWHPSHREGAL</sequence>
<dbReference type="PANTHER" id="PTHR30151">
    <property type="entry name" value="ALKANE SULFONATE ABC TRANSPORTER-RELATED, MEMBRANE SUBUNIT"/>
    <property type="match status" value="1"/>
</dbReference>
<gene>
    <name evidence="9" type="ORF">ABCQ75_03730</name>
</gene>
<dbReference type="RefSeq" id="WP_345883167.1">
    <property type="nucleotide sequence ID" value="NZ_JBDFRB010000002.1"/>
</dbReference>
<feature type="domain" description="ABC transmembrane type-1" evidence="8">
    <location>
        <begin position="74"/>
        <end position="254"/>
    </location>
</feature>
<evidence type="ECO:0000256" key="1">
    <source>
        <dbReference type="ARBA" id="ARBA00004651"/>
    </source>
</evidence>
<comment type="subcellular location">
    <subcellularLocation>
        <location evidence="1 7">Cell membrane</location>
        <topology evidence="1 7">Multi-pass membrane protein</topology>
    </subcellularLocation>
</comment>
<protein>
    <submittedName>
        <fullName evidence="9">ABC transporter permease subunit</fullName>
    </submittedName>
</protein>
<accession>A0ABU9WX49</accession>
<keyword evidence="10" id="KW-1185">Reference proteome</keyword>
<dbReference type="PANTHER" id="PTHR30151:SF0">
    <property type="entry name" value="ABC TRANSPORTER PERMEASE PROTEIN MJ0413-RELATED"/>
    <property type="match status" value="1"/>
</dbReference>
<evidence type="ECO:0000256" key="5">
    <source>
        <dbReference type="ARBA" id="ARBA00022989"/>
    </source>
</evidence>
<keyword evidence="5 7" id="KW-1133">Transmembrane helix</keyword>
<organism evidence="9 10">
    <name type="scientific">Sinomonas halotolerans</name>
    <dbReference type="NCBI Taxonomy" id="1644133"/>
    <lineage>
        <taxon>Bacteria</taxon>
        <taxon>Bacillati</taxon>
        <taxon>Actinomycetota</taxon>
        <taxon>Actinomycetes</taxon>
        <taxon>Micrococcales</taxon>
        <taxon>Micrococcaceae</taxon>
        <taxon>Sinomonas</taxon>
    </lineage>
</organism>
<feature type="transmembrane region" description="Helical" evidence="7">
    <location>
        <begin position="236"/>
        <end position="254"/>
    </location>
</feature>
<dbReference type="InterPro" id="IPR035906">
    <property type="entry name" value="MetI-like_sf"/>
</dbReference>
<keyword evidence="4 7" id="KW-0812">Transmembrane</keyword>
<dbReference type="Proteomes" id="UP001422074">
    <property type="component" value="Unassembled WGS sequence"/>
</dbReference>
<keyword evidence="3" id="KW-1003">Cell membrane</keyword>
<proteinExistence type="inferred from homology"/>
<reference evidence="9 10" key="1">
    <citation type="submission" date="2024-05" db="EMBL/GenBank/DDBJ databases">
        <title>Sinomonas sp. nov., isolated from a waste landfill.</title>
        <authorList>
            <person name="Zhao Y."/>
        </authorList>
    </citation>
    <scope>NUCLEOTIDE SEQUENCE [LARGE SCALE GENOMIC DNA]</scope>
    <source>
        <strain evidence="9 10">CCTCC AB2014300</strain>
    </source>
</reference>
<evidence type="ECO:0000256" key="6">
    <source>
        <dbReference type="ARBA" id="ARBA00023136"/>
    </source>
</evidence>
<dbReference type="EMBL" id="JBDFRB010000002">
    <property type="protein sequence ID" value="MEN2743651.1"/>
    <property type="molecule type" value="Genomic_DNA"/>
</dbReference>
<feature type="transmembrane region" description="Helical" evidence="7">
    <location>
        <begin position="111"/>
        <end position="132"/>
    </location>
</feature>
<feature type="transmembrane region" description="Helical" evidence="7">
    <location>
        <begin position="138"/>
        <end position="159"/>
    </location>
</feature>
<evidence type="ECO:0000313" key="10">
    <source>
        <dbReference type="Proteomes" id="UP001422074"/>
    </source>
</evidence>
<keyword evidence="2 7" id="KW-0813">Transport</keyword>
<comment type="caution">
    <text evidence="9">The sequence shown here is derived from an EMBL/GenBank/DDBJ whole genome shotgun (WGS) entry which is preliminary data.</text>
</comment>
<dbReference type="Pfam" id="PF00528">
    <property type="entry name" value="BPD_transp_1"/>
    <property type="match status" value="1"/>
</dbReference>
<dbReference type="SUPFAM" id="SSF161098">
    <property type="entry name" value="MetI-like"/>
    <property type="match status" value="1"/>
</dbReference>
<evidence type="ECO:0000256" key="2">
    <source>
        <dbReference type="ARBA" id="ARBA00022448"/>
    </source>
</evidence>
<feature type="transmembrane region" description="Helical" evidence="7">
    <location>
        <begin position="74"/>
        <end position="99"/>
    </location>
</feature>
<feature type="transmembrane region" description="Helical" evidence="7">
    <location>
        <begin position="180"/>
        <end position="197"/>
    </location>
</feature>
<name>A0ABU9WX49_9MICC</name>
<evidence type="ECO:0000313" key="9">
    <source>
        <dbReference type="EMBL" id="MEN2743651.1"/>
    </source>
</evidence>
<feature type="transmembrane region" description="Helical" evidence="7">
    <location>
        <begin position="203"/>
        <end position="224"/>
    </location>
</feature>
<evidence type="ECO:0000259" key="8">
    <source>
        <dbReference type="PROSITE" id="PS50928"/>
    </source>
</evidence>
<keyword evidence="6 7" id="KW-0472">Membrane</keyword>
<dbReference type="InterPro" id="IPR000515">
    <property type="entry name" value="MetI-like"/>
</dbReference>
<evidence type="ECO:0000256" key="3">
    <source>
        <dbReference type="ARBA" id="ARBA00022475"/>
    </source>
</evidence>
<dbReference type="Gene3D" id="1.10.3720.10">
    <property type="entry name" value="MetI-like"/>
    <property type="match status" value="1"/>
</dbReference>
<evidence type="ECO:0000256" key="7">
    <source>
        <dbReference type="RuleBase" id="RU363032"/>
    </source>
</evidence>
<dbReference type="CDD" id="cd06261">
    <property type="entry name" value="TM_PBP2"/>
    <property type="match status" value="1"/>
</dbReference>
<evidence type="ECO:0000256" key="4">
    <source>
        <dbReference type="ARBA" id="ARBA00022692"/>
    </source>
</evidence>
<dbReference type="PROSITE" id="PS50928">
    <property type="entry name" value="ABC_TM1"/>
    <property type="match status" value="1"/>
</dbReference>